<comment type="caution">
    <text evidence="1">The sequence shown here is derived from an EMBL/GenBank/DDBJ whole genome shotgun (WGS) entry which is preliminary data.</text>
</comment>
<accession>A0AAN6TCN4</accession>
<name>A0AAN6TCN4_9PEZI</name>
<gene>
    <name evidence="1" type="ORF">N656DRAFT_131335</name>
</gene>
<evidence type="ECO:0000313" key="2">
    <source>
        <dbReference type="Proteomes" id="UP001302812"/>
    </source>
</evidence>
<organism evidence="1 2">
    <name type="scientific">Canariomyces notabilis</name>
    <dbReference type="NCBI Taxonomy" id="2074819"/>
    <lineage>
        <taxon>Eukaryota</taxon>
        <taxon>Fungi</taxon>
        <taxon>Dikarya</taxon>
        <taxon>Ascomycota</taxon>
        <taxon>Pezizomycotina</taxon>
        <taxon>Sordariomycetes</taxon>
        <taxon>Sordariomycetidae</taxon>
        <taxon>Sordariales</taxon>
        <taxon>Chaetomiaceae</taxon>
        <taxon>Canariomyces</taxon>
    </lineage>
</organism>
<sequence length="208" mass="23609">MPLCFPPSSPPPPFTQKSAKIVPGVTALEENCADSLRWPLSAWQLKDCGPAHVVRSARHFFSFSWASHPVPSFTRRRGSHSLTNILTALHSRCCTFSCLYNTVHICHICINQESPWLRLRPAAVEIPSLLSIGPIQPPDGPQPSRFWYSFRTVFWCWIAGRHCAGYQLFGVWTSGIDRLHVWSCLESYQDQRSVPEPDDRTIKMPHVV</sequence>
<reference evidence="1" key="2">
    <citation type="submission" date="2023-05" db="EMBL/GenBank/DDBJ databases">
        <authorList>
            <consortium name="Lawrence Berkeley National Laboratory"/>
            <person name="Steindorff A."/>
            <person name="Hensen N."/>
            <person name="Bonometti L."/>
            <person name="Westerberg I."/>
            <person name="Brannstrom I.O."/>
            <person name="Guillou S."/>
            <person name="Cros-Aarteil S."/>
            <person name="Calhoun S."/>
            <person name="Haridas S."/>
            <person name="Kuo A."/>
            <person name="Mondo S."/>
            <person name="Pangilinan J."/>
            <person name="Riley R."/>
            <person name="Labutti K."/>
            <person name="Andreopoulos B."/>
            <person name="Lipzen A."/>
            <person name="Chen C."/>
            <person name="Yanf M."/>
            <person name="Daum C."/>
            <person name="Ng V."/>
            <person name="Clum A."/>
            <person name="Ohm R."/>
            <person name="Martin F."/>
            <person name="Silar P."/>
            <person name="Natvig D."/>
            <person name="Lalanne C."/>
            <person name="Gautier V."/>
            <person name="Ament-Velasquez S.L."/>
            <person name="Kruys A."/>
            <person name="Hutchinson M.I."/>
            <person name="Powell A.J."/>
            <person name="Barry K."/>
            <person name="Miller A.N."/>
            <person name="Grigoriev I.V."/>
            <person name="Debuchy R."/>
            <person name="Gladieux P."/>
            <person name="Thoren M.H."/>
            <person name="Johannesson H."/>
        </authorList>
    </citation>
    <scope>NUCLEOTIDE SEQUENCE</scope>
    <source>
        <strain evidence="1">CBS 508.74</strain>
    </source>
</reference>
<dbReference type="EMBL" id="MU853344">
    <property type="protein sequence ID" value="KAK4111943.1"/>
    <property type="molecule type" value="Genomic_DNA"/>
</dbReference>
<evidence type="ECO:0000313" key="1">
    <source>
        <dbReference type="EMBL" id="KAK4111943.1"/>
    </source>
</evidence>
<proteinExistence type="predicted"/>
<dbReference type="AlphaFoldDB" id="A0AAN6TCN4"/>
<dbReference type="GeneID" id="89932707"/>
<keyword evidence="2" id="KW-1185">Reference proteome</keyword>
<dbReference type="Proteomes" id="UP001302812">
    <property type="component" value="Unassembled WGS sequence"/>
</dbReference>
<protein>
    <submittedName>
        <fullName evidence="1">Uncharacterized protein</fullName>
    </submittedName>
</protein>
<reference evidence="1" key="1">
    <citation type="journal article" date="2023" name="Mol. Phylogenet. Evol.">
        <title>Genome-scale phylogeny and comparative genomics of the fungal order Sordariales.</title>
        <authorList>
            <person name="Hensen N."/>
            <person name="Bonometti L."/>
            <person name="Westerberg I."/>
            <person name="Brannstrom I.O."/>
            <person name="Guillou S."/>
            <person name="Cros-Aarteil S."/>
            <person name="Calhoun S."/>
            <person name="Haridas S."/>
            <person name="Kuo A."/>
            <person name="Mondo S."/>
            <person name="Pangilinan J."/>
            <person name="Riley R."/>
            <person name="LaButti K."/>
            <person name="Andreopoulos B."/>
            <person name="Lipzen A."/>
            <person name="Chen C."/>
            <person name="Yan M."/>
            <person name="Daum C."/>
            <person name="Ng V."/>
            <person name="Clum A."/>
            <person name="Steindorff A."/>
            <person name="Ohm R.A."/>
            <person name="Martin F."/>
            <person name="Silar P."/>
            <person name="Natvig D.O."/>
            <person name="Lalanne C."/>
            <person name="Gautier V."/>
            <person name="Ament-Velasquez S.L."/>
            <person name="Kruys A."/>
            <person name="Hutchinson M.I."/>
            <person name="Powell A.J."/>
            <person name="Barry K."/>
            <person name="Miller A.N."/>
            <person name="Grigoriev I.V."/>
            <person name="Debuchy R."/>
            <person name="Gladieux P."/>
            <person name="Hiltunen Thoren M."/>
            <person name="Johannesson H."/>
        </authorList>
    </citation>
    <scope>NUCLEOTIDE SEQUENCE</scope>
    <source>
        <strain evidence="1">CBS 508.74</strain>
    </source>
</reference>
<dbReference type="RefSeq" id="XP_064669513.1">
    <property type="nucleotide sequence ID" value="XM_064808584.1"/>
</dbReference>